<dbReference type="NCBIfam" id="TIGR01147">
    <property type="entry name" value="V_ATP_synt_G"/>
    <property type="match status" value="1"/>
</dbReference>
<keyword evidence="3 5" id="KW-0375">Hydrogen ion transport</keyword>
<evidence type="ECO:0000256" key="2">
    <source>
        <dbReference type="ARBA" id="ARBA00022448"/>
    </source>
</evidence>
<dbReference type="PANTHER" id="PTHR12713">
    <property type="entry name" value="VACUOLAR ATP SYNTHASE SUBUNIT G"/>
    <property type="match status" value="1"/>
</dbReference>
<name>A0A814HQM1_9BILA</name>
<comment type="subunit">
    <text evidence="5">V-ATPase is a heteromultimeric enzyme made up of two complexes: the ATP-hydrolytic V1 complex and the proton translocation V0 complex.</text>
</comment>
<evidence type="ECO:0000313" key="6">
    <source>
        <dbReference type="EMBL" id="CAF1013307.1"/>
    </source>
</evidence>
<dbReference type="InterPro" id="IPR005124">
    <property type="entry name" value="V-ATPase_G"/>
</dbReference>
<keyword evidence="4 5" id="KW-0406">Ion transport</keyword>
<comment type="similarity">
    <text evidence="1 5">Belongs to the V-ATPase G subunit family.</text>
</comment>
<dbReference type="Pfam" id="PF03179">
    <property type="entry name" value="V-ATPase_G"/>
    <property type="match status" value="1"/>
</dbReference>
<keyword evidence="2 5" id="KW-0813">Transport</keyword>
<sequence length="125" mass="14201">MPKKEVVDHSTTDANCIVMLTDAEKRARGIIDAAKKRKQALLKKAKDESTAEIDKFRKEHEENVAKLQKQYSTGQDTDALKIDKDLEVKKIDLRQAFKANGQATLKHILEIILNVEPKVHENLII</sequence>
<proteinExistence type="inferred from homology"/>
<evidence type="ECO:0000256" key="1">
    <source>
        <dbReference type="ARBA" id="ARBA00010066"/>
    </source>
</evidence>
<comment type="caution">
    <text evidence="6">The sequence shown here is derived from an EMBL/GenBank/DDBJ whole genome shotgun (WGS) entry which is preliminary data.</text>
</comment>
<dbReference type="Gene3D" id="1.20.5.2950">
    <property type="match status" value="1"/>
</dbReference>
<gene>
    <name evidence="6" type="ORF">OXX778_LOCUS17000</name>
</gene>
<evidence type="ECO:0000256" key="5">
    <source>
        <dbReference type="RuleBase" id="RU364019"/>
    </source>
</evidence>
<dbReference type="GO" id="GO:0016887">
    <property type="term" value="F:ATP hydrolysis activity"/>
    <property type="evidence" value="ECO:0007669"/>
    <property type="project" value="TreeGrafter"/>
</dbReference>
<keyword evidence="7" id="KW-1185">Reference proteome</keyword>
<dbReference type="Proteomes" id="UP000663879">
    <property type="component" value="Unassembled WGS sequence"/>
</dbReference>
<dbReference type="GO" id="GO:0046961">
    <property type="term" value="F:proton-transporting ATPase activity, rotational mechanism"/>
    <property type="evidence" value="ECO:0007669"/>
    <property type="project" value="InterPro"/>
</dbReference>
<dbReference type="EMBL" id="CAJNOC010004207">
    <property type="protein sequence ID" value="CAF1013307.1"/>
    <property type="molecule type" value="Genomic_DNA"/>
</dbReference>
<accession>A0A814HQM1</accession>
<protein>
    <recommendedName>
        <fullName evidence="5">V-type proton ATPase subunit G</fullName>
    </recommendedName>
</protein>
<dbReference type="OrthoDB" id="250802at2759"/>
<evidence type="ECO:0000256" key="4">
    <source>
        <dbReference type="ARBA" id="ARBA00023065"/>
    </source>
</evidence>
<dbReference type="GO" id="GO:0000221">
    <property type="term" value="C:vacuolar proton-transporting V-type ATPase, V1 domain"/>
    <property type="evidence" value="ECO:0007669"/>
    <property type="project" value="TreeGrafter"/>
</dbReference>
<evidence type="ECO:0000313" key="7">
    <source>
        <dbReference type="Proteomes" id="UP000663879"/>
    </source>
</evidence>
<dbReference type="PANTHER" id="PTHR12713:SF11">
    <property type="entry name" value="V-TYPE PROTON ATPASE SUBUNIT G"/>
    <property type="match status" value="1"/>
</dbReference>
<dbReference type="AlphaFoldDB" id="A0A814HQM1"/>
<evidence type="ECO:0000256" key="3">
    <source>
        <dbReference type="ARBA" id="ARBA00022781"/>
    </source>
</evidence>
<comment type="function">
    <text evidence="5">Subunit of the V1 complex of vacuolar(H+)-ATPase (V-ATPase), a multisubunit enzyme composed of a peripheral complex (V1) that hydrolyzes ATP and a membrane integral complex (V0) that translocates protons. V-ATPase is responsible for acidifying and maintaining the pH of intracellular compartments and in some cell types, is targeted to the plasma membrane, where it is responsible for acidifying the extracellular environment.</text>
</comment>
<reference evidence="6" key="1">
    <citation type="submission" date="2021-02" db="EMBL/GenBank/DDBJ databases">
        <authorList>
            <person name="Nowell W R."/>
        </authorList>
    </citation>
    <scope>NUCLEOTIDE SEQUENCE</scope>
    <source>
        <strain evidence="6">Ploen Becks lab</strain>
    </source>
</reference>
<organism evidence="6 7">
    <name type="scientific">Brachionus calyciflorus</name>
    <dbReference type="NCBI Taxonomy" id="104777"/>
    <lineage>
        <taxon>Eukaryota</taxon>
        <taxon>Metazoa</taxon>
        <taxon>Spiralia</taxon>
        <taxon>Gnathifera</taxon>
        <taxon>Rotifera</taxon>
        <taxon>Eurotatoria</taxon>
        <taxon>Monogononta</taxon>
        <taxon>Pseudotrocha</taxon>
        <taxon>Ploima</taxon>
        <taxon>Brachionidae</taxon>
        <taxon>Brachionus</taxon>
    </lineage>
</organism>